<dbReference type="AlphaFoldDB" id="A0A316V505"/>
<accession>A0A316V505</accession>
<dbReference type="RefSeq" id="XP_025352928.1">
    <property type="nucleotide sequence ID" value="XM_025501883.1"/>
</dbReference>
<keyword evidence="3" id="KW-1185">Reference proteome</keyword>
<evidence type="ECO:0000313" key="3">
    <source>
        <dbReference type="Proteomes" id="UP000245771"/>
    </source>
</evidence>
<feature type="region of interest" description="Disordered" evidence="1">
    <location>
        <begin position="168"/>
        <end position="243"/>
    </location>
</feature>
<reference evidence="2 3" key="1">
    <citation type="journal article" date="2018" name="Mol. Biol. Evol.">
        <title>Broad Genomic Sampling Reveals a Smut Pathogenic Ancestry of the Fungal Clade Ustilaginomycotina.</title>
        <authorList>
            <person name="Kijpornyongpan T."/>
            <person name="Mondo S.J."/>
            <person name="Barry K."/>
            <person name="Sandor L."/>
            <person name="Lee J."/>
            <person name="Lipzen A."/>
            <person name="Pangilinan J."/>
            <person name="LaButti K."/>
            <person name="Hainaut M."/>
            <person name="Henrissat B."/>
            <person name="Grigoriev I.V."/>
            <person name="Spatafora J.W."/>
            <person name="Aime M.C."/>
        </authorList>
    </citation>
    <scope>NUCLEOTIDE SEQUENCE [LARGE SCALE GENOMIC DNA]</scope>
    <source>
        <strain evidence="2 3">MCA 3882</strain>
    </source>
</reference>
<feature type="region of interest" description="Disordered" evidence="1">
    <location>
        <begin position="92"/>
        <end position="126"/>
    </location>
</feature>
<gene>
    <name evidence="2" type="ORF">FA14DRAFT_191714</name>
</gene>
<evidence type="ECO:0000313" key="2">
    <source>
        <dbReference type="EMBL" id="PWN32626.1"/>
    </source>
</evidence>
<organism evidence="2 3">
    <name type="scientific">Meira miltonrushii</name>
    <dbReference type="NCBI Taxonomy" id="1280837"/>
    <lineage>
        <taxon>Eukaryota</taxon>
        <taxon>Fungi</taxon>
        <taxon>Dikarya</taxon>
        <taxon>Basidiomycota</taxon>
        <taxon>Ustilaginomycotina</taxon>
        <taxon>Exobasidiomycetes</taxon>
        <taxon>Exobasidiales</taxon>
        <taxon>Brachybasidiaceae</taxon>
        <taxon>Meira</taxon>
    </lineage>
</organism>
<feature type="compositionally biased region" description="Polar residues" evidence="1">
    <location>
        <begin position="97"/>
        <end position="122"/>
    </location>
</feature>
<feature type="compositionally biased region" description="Polar residues" evidence="1">
    <location>
        <begin position="168"/>
        <end position="209"/>
    </location>
</feature>
<dbReference type="Proteomes" id="UP000245771">
    <property type="component" value="Unassembled WGS sequence"/>
</dbReference>
<proteinExistence type="predicted"/>
<dbReference type="InParanoid" id="A0A316V505"/>
<dbReference type="OrthoDB" id="3366682at2759"/>
<dbReference type="EMBL" id="KZ819605">
    <property type="protein sequence ID" value="PWN32626.1"/>
    <property type="molecule type" value="Genomic_DNA"/>
</dbReference>
<feature type="compositionally biased region" description="Polar residues" evidence="1">
    <location>
        <begin position="224"/>
        <end position="243"/>
    </location>
</feature>
<evidence type="ECO:0000256" key="1">
    <source>
        <dbReference type="SAM" id="MobiDB-lite"/>
    </source>
</evidence>
<name>A0A316V505_9BASI</name>
<protein>
    <submittedName>
        <fullName evidence="2">Uncharacterized protein</fullName>
    </submittedName>
</protein>
<dbReference type="GeneID" id="37023664"/>
<sequence>MSHRYGVRANIENEQRRLQREPVAVWKKEWVIPPIAAGAQNNVKVLKWVRTSDTIRFDPEEEHMVGEETMANMEVDPAPAPIETLPVLPSVDVLPGDSQTTSDALPVTSATPADTNAASVEQTNDESMDITMDQSINPTEEQAQPAAAANPDTAAIHDSVAIVETGVPEQTATSTPTQITEKESSSIPPSQPVSMTTELESTQPLTQASLPIPAETQEGEEGGQNVQSIGSIAETSILPPSTE</sequence>